<sequence>MPRLGHKKSRNGCRQCKARHVKCDEQKPCSSCARHGVQCSLITWDPNSPAPPLIKQEPSNGTTRRRASKTISRKNSQVPTPRSLPIEYVLNPSPAPTAGTSDVESSHSSHDPFPYLTKFLNGSESTQPNYWVRDLELMWDQPLKATGSQASLYTERYLRHHWTTEAYTTLSSREDVRQMWQNTAPKQAIIHQFLMHELLAYSALHMAYSCPGQRKGYYALGTHHQDLAIRAMRQFLPSMTPENDAPALFATSSLVLLTVLAANALDASRSNLQSPIDDLLDVFALVQGMHFILSSYAPIVAKHPIGILVSNHGSKEIMPPLPILDESCHHINDLLTLIQTEDIEEDVRTECVSAIITFQEFTQVTAGPYLDSRELRMMFIWPSKLSVNYLNMLRQKEPVAVAILAYYATILYAAESVHWFMSGWAQRIVGAISEIVDPSWLRAMQWPIQVVTSTISTQQQQERERERERERRNSSTVT</sequence>
<proteinExistence type="predicted"/>
<gene>
    <name evidence="1" type="ORF">BDR25DRAFT_315773</name>
</gene>
<name>A0ACB6QRU8_9PLEO</name>
<dbReference type="EMBL" id="MU003514">
    <property type="protein sequence ID" value="KAF2468802.1"/>
    <property type="molecule type" value="Genomic_DNA"/>
</dbReference>
<keyword evidence="2" id="KW-1185">Reference proteome</keyword>
<evidence type="ECO:0000313" key="2">
    <source>
        <dbReference type="Proteomes" id="UP000799755"/>
    </source>
</evidence>
<reference evidence="1" key="1">
    <citation type="journal article" date="2020" name="Stud. Mycol.">
        <title>101 Dothideomycetes genomes: a test case for predicting lifestyles and emergence of pathogens.</title>
        <authorList>
            <person name="Haridas S."/>
            <person name="Albert R."/>
            <person name="Binder M."/>
            <person name="Bloem J."/>
            <person name="Labutti K."/>
            <person name="Salamov A."/>
            <person name="Andreopoulos B."/>
            <person name="Baker S."/>
            <person name="Barry K."/>
            <person name="Bills G."/>
            <person name="Bluhm B."/>
            <person name="Cannon C."/>
            <person name="Castanera R."/>
            <person name="Culley D."/>
            <person name="Daum C."/>
            <person name="Ezra D."/>
            <person name="Gonzalez J."/>
            <person name="Henrissat B."/>
            <person name="Kuo A."/>
            <person name="Liang C."/>
            <person name="Lipzen A."/>
            <person name="Lutzoni F."/>
            <person name="Magnuson J."/>
            <person name="Mondo S."/>
            <person name="Nolan M."/>
            <person name="Ohm R."/>
            <person name="Pangilinan J."/>
            <person name="Park H.-J."/>
            <person name="Ramirez L."/>
            <person name="Alfaro M."/>
            <person name="Sun H."/>
            <person name="Tritt A."/>
            <person name="Yoshinaga Y."/>
            <person name="Zwiers L.-H."/>
            <person name="Turgeon B."/>
            <person name="Goodwin S."/>
            <person name="Spatafora J."/>
            <person name="Crous P."/>
            <person name="Grigoriev I."/>
        </authorList>
    </citation>
    <scope>NUCLEOTIDE SEQUENCE</scope>
    <source>
        <strain evidence="1">ATCC 200398</strain>
    </source>
</reference>
<protein>
    <submittedName>
        <fullName evidence="1">Uncharacterized protein</fullName>
    </submittedName>
</protein>
<organism evidence="1 2">
    <name type="scientific">Lindgomyces ingoldianus</name>
    <dbReference type="NCBI Taxonomy" id="673940"/>
    <lineage>
        <taxon>Eukaryota</taxon>
        <taxon>Fungi</taxon>
        <taxon>Dikarya</taxon>
        <taxon>Ascomycota</taxon>
        <taxon>Pezizomycotina</taxon>
        <taxon>Dothideomycetes</taxon>
        <taxon>Pleosporomycetidae</taxon>
        <taxon>Pleosporales</taxon>
        <taxon>Lindgomycetaceae</taxon>
        <taxon>Lindgomyces</taxon>
    </lineage>
</organism>
<comment type="caution">
    <text evidence="1">The sequence shown here is derived from an EMBL/GenBank/DDBJ whole genome shotgun (WGS) entry which is preliminary data.</text>
</comment>
<accession>A0ACB6QRU8</accession>
<evidence type="ECO:0000313" key="1">
    <source>
        <dbReference type="EMBL" id="KAF2468802.1"/>
    </source>
</evidence>
<dbReference type="Proteomes" id="UP000799755">
    <property type="component" value="Unassembled WGS sequence"/>
</dbReference>